<dbReference type="GO" id="GO:0005886">
    <property type="term" value="C:plasma membrane"/>
    <property type="evidence" value="ECO:0007669"/>
    <property type="project" value="UniProtKB-SubCell"/>
</dbReference>
<comment type="function">
    <text evidence="11 15">F(1)F(0) ATP synthase produces ATP from ADP in the presence of a proton or sodium gradient. F-type ATPases consist of two structural domains, F(1) containing the extramembraneous catalytic core and F(0) containing the membrane proton channel, linked together by a central stalk and a peripheral stalk. During catalysis, ATP synthesis in the catalytic domain of F(1) is coupled via a rotary mechanism of the central stalk subunits to proton translocation.</text>
</comment>
<dbReference type="GO" id="GO:0046933">
    <property type="term" value="F:proton-transporting ATP synthase activity, rotational mechanism"/>
    <property type="evidence" value="ECO:0007669"/>
    <property type="project" value="UniProtKB-UniRule"/>
</dbReference>
<feature type="chain" id="PRO_5022183519" description="ATP synthase subunit b" evidence="19">
    <location>
        <begin position="25"/>
        <end position="228"/>
    </location>
</feature>
<organism evidence="20 21">
    <name type="scientific">Symmachiella dynata</name>
    <dbReference type="NCBI Taxonomy" id="2527995"/>
    <lineage>
        <taxon>Bacteria</taxon>
        <taxon>Pseudomonadati</taxon>
        <taxon>Planctomycetota</taxon>
        <taxon>Planctomycetia</taxon>
        <taxon>Planctomycetales</taxon>
        <taxon>Planctomycetaceae</taxon>
        <taxon>Symmachiella</taxon>
    </lineage>
</organism>
<dbReference type="Pfam" id="PF00430">
    <property type="entry name" value="ATP-synt_B"/>
    <property type="match status" value="1"/>
</dbReference>
<dbReference type="GO" id="GO:0045259">
    <property type="term" value="C:proton-transporting ATP synthase complex"/>
    <property type="evidence" value="ECO:0007669"/>
    <property type="project" value="UniProtKB-KW"/>
</dbReference>
<keyword evidence="2 15" id="KW-0813">Transport</keyword>
<evidence type="ECO:0000313" key="20">
    <source>
        <dbReference type="EMBL" id="QDU45325.1"/>
    </source>
</evidence>
<evidence type="ECO:0000256" key="5">
    <source>
        <dbReference type="ARBA" id="ARBA00022692"/>
    </source>
</evidence>
<evidence type="ECO:0000256" key="17">
    <source>
        <dbReference type="SAM" id="Coils"/>
    </source>
</evidence>
<evidence type="ECO:0000256" key="15">
    <source>
        <dbReference type="HAMAP-Rule" id="MF_01398"/>
    </source>
</evidence>
<gene>
    <name evidence="15 20" type="primary">atpF</name>
    <name evidence="20" type="ORF">Mal52_38190</name>
</gene>
<keyword evidence="4 15" id="KW-0138">CF(0)</keyword>
<evidence type="ECO:0000256" key="14">
    <source>
        <dbReference type="ARBA" id="ARBA00037847"/>
    </source>
</evidence>
<feature type="compositionally biased region" description="Basic and acidic residues" evidence="18">
    <location>
        <begin position="32"/>
        <end position="56"/>
    </location>
</feature>
<dbReference type="NCBIfam" id="TIGR01144">
    <property type="entry name" value="ATP_synt_b"/>
    <property type="match status" value="1"/>
</dbReference>
<dbReference type="InterPro" id="IPR002146">
    <property type="entry name" value="ATP_synth_b/b'su_bac/chlpt"/>
</dbReference>
<evidence type="ECO:0000313" key="21">
    <source>
        <dbReference type="Proteomes" id="UP000319383"/>
    </source>
</evidence>
<evidence type="ECO:0000256" key="6">
    <source>
        <dbReference type="ARBA" id="ARBA00022781"/>
    </source>
</evidence>
<dbReference type="KEGG" id="sdyn:Mal52_38190"/>
<feature type="signal peptide" evidence="19">
    <location>
        <begin position="1"/>
        <end position="24"/>
    </location>
</feature>
<evidence type="ECO:0000256" key="8">
    <source>
        <dbReference type="ARBA" id="ARBA00023065"/>
    </source>
</evidence>
<comment type="function">
    <text evidence="12">Component of the F(0) channel, it forms part of the peripheral stalk, linking F(1) to F(0). The b'-subunit is a diverged and duplicated form of b found in plants and photosynthetic bacteria.</text>
</comment>
<dbReference type="AlphaFoldDB" id="A0A517ZSE1"/>
<evidence type="ECO:0000256" key="11">
    <source>
        <dbReference type="ARBA" id="ARBA00025198"/>
    </source>
</evidence>
<keyword evidence="10 15" id="KW-0066">ATP synthesis</keyword>
<evidence type="ECO:0000256" key="16">
    <source>
        <dbReference type="RuleBase" id="RU003848"/>
    </source>
</evidence>
<dbReference type="RefSeq" id="WP_145377713.1">
    <property type="nucleotide sequence ID" value="NZ_CP036276.1"/>
</dbReference>
<comment type="subunit">
    <text evidence="13">F-type ATPases have 2 components, F(1) - the catalytic core - and F(0) - the membrane proton channel. F(1) has five subunits: alpha(3), beta(3), gamma(1), delta(1), epsilon(1). F(0) has four main subunits: a(1), b(2) and c(10-14). The alpha and beta chains form an alternating ring which encloses part of the gamma chain. F(1) is attached to F(0) by a central stalk formed by the gamma and epsilon chains, while a peripheral stalk is formed by the delta and b chains.</text>
</comment>
<sequence precursor="true">MYAKFSIAALLVLGLALSPGFVFAEDDAKAEDHAAAHDPEHKEGHADDHGHDDHHSIGTKGVDMSPAEFKSDLAIFTFVVFVLLLFILKKFAWGPIVAGLEKREGGIQQQIDDANDAHEKAKALLAKHEYQMDKAQDQVREILAEARRDAEHTRDEMIAAAQSETEAMKNRAVNDINQARDQALDQLFSHMAKSVAEATEHVLGRTISESDDNKLIDDALAQFAPSKN</sequence>
<feature type="transmembrane region" description="Helical" evidence="15">
    <location>
        <begin position="73"/>
        <end position="93"/>
    </location>
</feature>
<evidence type="ECO:0000256" key="9">
    <source>
        <dbReference type="ARBA" id="ARBA00023136"/>
    </source>
</evidence>
<keyword evidence="8 15" id="KW-0406">Ion transport</keyword>
<dbReference type="EMBL" id="CP036276">
    <property type="protein sequence ID" value="QDU45325.1"/>
    <property type="molecule type" value="Genomic_DNA"/>
</dbReference>
<evidence type="ECO:0000256" key="19">
    <source>
        <dbReference type="SAM" id="SignalP"/>
    </source>
</evidence>
<keyword evidence="5 15" id="KW-0812">Transmembrane</keyword>
<name>A0A517ZSE1_9PLAN</name>
<dbReference type="HAMAP" id="MF_01398">
    <property type="entry name" value="ATP_synth_b_bprime"/>
    <property type="match status" value="1"/>
</dbReference>
<keyword evidence="3 15" id="KW-1003">Cell membrane</keyword>
<evidence type="ECO:0000256" key="1">
    <source>
        <dbReference type="ARBA" id="ARBA00005513"/>
    </source>
</evidence>
<keyword evidence="17" id="KW-0175">Coiled coil</keyword>
<dbReference type="Proteomes" id="UP000319383">
    <property type="component" value="Chromosome"/>
</dbReference>
<comment type="subunit">
    <text evidence="15">F-type ATPases have 2 components, F(1) - the catalytic core - and F(0) - the membrane proton channel. F(1) has five subunits: alpha(3), beta(3), gamma(1), delta(1), epsilon(1). F(0) has three main subunits: a(1), b(2) and c(10-14). The alpha and beta chains form an alternating ring which encloses part of the gamma chain. F(1) is attached to F(0) by a central stalk formed by the gamma and epsilon chains, while a peripheral stalk is formed by the delta and b chains.</text>
</comment>
<comment type="subcellular location">
    <subcellularLocation>
        <location evidence="15">Cell membrane</location>
        <topology evidence="15">Single-pass membrane protein</topology>
    </subcellularLocation>
    <subcellularLocation>
        <location evidence="14">Endomembrane system</location>
        <topology evidence="14">Single-pass membrane protein</topology>
    </subcellularLocation>
</comment>
<comment type="similarity">
    <text evidence="1 15 16">Belongs to the ATPase B chain family.</text>
</comment>
<evidence type="ECO:0000256" key="13">
    <source>
        <dbReference type="ARBA" id="ARBA00026054"/>
    </source>
</evidence>
<keyword evidence="21" id="KW-1185">Reference proteome</keyword>
<dbReference type="PANTHER" id="PTHR33445">
    <property type="entry name" value="ATP SYNTHASE SUBUNIT B', CHLOROPLASTIC"/>
    <property type="match status" value="1"/>
</dbReference>
<dbReference type="CDD" id="cd06503">
    <property type="entry name" value="ATP-synt_Fo_b"/>
    <property type="match status" value="1"/>
</dbReference>
<evidence type="ECO:0000256" key="3">
    <source>
        <dbReference type="ARBA" id="ARBA00022475"/>
    </source>
</evidence>
<reference evidence="20 21" key="1">
    <citation type="submission" date="2019-02" db="EMBL/GenBank/DDBJ databases">
        <title>Deep-cultivation of Planctomycetes and their phenomic and genomic characterization uncovers novel biology.</title>
        <authorList>
            <person name="Wiegand S."/>
            <person name="Jogler M."/>
            <person name="Boedeker C."/>
            <person name="Pinto D."/>
            <person name="Vollmers J."/>
            <person name="Rivas-Marin E."/>
            <person name="Kohn T."/>
            <person name="Peeters S.H."/>
            <person name="Heuer A."/>
            <person name="Rast P."/>
            <person name="Oberbeckmann S."/>
            <person name="Bunk B."/>
            <person name="Jeske O."/>
            <person name="Meyerdierks A."/>
            <person name="Storesund J.E."/>
            <person name="Kallscheuer N."/>
            <person name="Luecker S."/>
            <person name="Lage O.M."/>
            <person name="Pohl T."/>
            <person name="Merkel B.J."/>
            <person name="Hornburger P."/>
            <person name="Mueller R.-W."/>
            <person name="Bruemmer F."/>
            <person name="Labrenz M."/>
            <person name="Spormann A.M."/>
            <person name="Op den Camp H."/>
            <person name="Overmann J."/>
            <person name="Amann R."/>
            <person name="Jetten M.S.M."/>
            <person name="Mascher T."/>
            <person name="Medema M.H."/>
            <person name="Devos D.P."/>
            <person name="Kaster A.-K."/>
            <person name="Ovreas L."/>
            <person name="Rohde M."/>
            <person name="Galperin M.Y."/>
            <person name="Jogler C."/>
        </authorList>
    </citation>
    <scope>NUCLEOTIDE SEQUENCE [LARGE SCALE GENOMIC DNA]</scope>
    <source>
        <strain evidence="20 21">Mal52</strain>
    </source>
</reference>
<dbReference type="InterPro" id="IPR050059">
    <property type="entry name" value="ATP_synthase_B_chain"/>
</dbReference>
<evidence type="ECO:0000256" key="4">
    <source>
        <dbReference type="ARBA" id="ARBA00022547"/>
    </source>
</evidence>
<keyword evidence="6 15" id="KW-0375">Hydrogen ion transport</keyword>
<protein>
    <recommendedName>
        <fullName evidence="15">ATP synthase subunit b</fullName>
    </recommendedName>
    <alternativeName>
        <fullName evidence="15">ATP synthase F(0) sector subunit b</fullName>
    </alternativeName>
    <alternativeName>
        <fullName evidence="15">ATPase subunit I</fullName>
    </alternativeName>
    <alternativeName>
        <fullName evidence="15">F-type ATPase subunit b</fullName>
        <shortName evidence="15">F-ATPase subunit b</shortName>
    </alternativeName>
</protein>
<evidence type="ECO:0000256" key="2">
    <source>
        <dbReference type="ARBA" id="ARBA00022448"/>
    </source>
</evidence>
<accession>A0A517ZSE1</accession>
<dbReference type="InterPro" id="IPR005864">
    <property type="entry name" value="ATP_synth_F0_bsu_bac"/>
</dbReference>
<feature type="coiled-coil region" evidence="17">
    <location>
        <begin position="111"/>
        <end position="156"/>
    </location>
</feature>
<evidence type="ECO:0000256" key="12">
    <source>
        <dbReference type="ARBA" id="ARBA00025614"/>
    </source>
</evidence>
<evidence type="ECO:0000256" key="10">
    <source>
        <dbReference type="ARBA" id="ARBA00023310"/>
    </source>
</evidence>
<keyword evidence="7 15" id="KW-1133">Transmembrane helix</keyword>
<evidence type="ECO:0000256" key="18">
    <source>
        <dbReference type="SAM" id="MobiDB-lite"/>
    </source>
</evidence>
<keyword evidence="19" id="KW-0732">Signal</keyword>
<dbReference type="InterPro" id="IPR028987">
    <property type="entry name" value="ATP_synth_B-like_membr_sf"/>
</dbReference>
<dbReference type="SUPFAM" id="SSF81573">
    <property type="entry name" value="F1F0 ATP synthase subunit B, membrane domain"/>
    <property type="match status" value="1"/>
</dbReference>
<dbReference type="GO" id="GO:0046961">
    <property type="term" value="F:proton-transporting ATPase activity, rotational mechanism"/>
    <property type="evidence" value="ECO:0007669"/>
    <property type="project" value="TreeGrafter"/>
</dbReference>
<keyword evidence="9 15" id="KW-0472">Membrane</keyword>
<feature type="region of interest" description="Disordered" evidence="18">
    <location>
        <begin position="32"/>
        <end position="59"/>
    </location>
</feature>
<proteinExistence type="inferred from homology"/>
<evidence type="ECO:0000256" key="7">
    <source>
        <dbReference type="ARBA" id="ARBA00022989"/>
    </source>
</evidence>
<dbReference type="GO" id="GO:0012505">
    <property type="term" value="C:endomembrane system"/>
    <property type="evidence" value="ECO:0007669"/>
    <property type="project" value="UniProtKB-SubCell"/>
</dbReference>
<dbReference type="PANTHER" id="PTHR33445:SF1">
    <property type="entry name" value="ATP SYNTHASE SUBUNIT B"/>
    <property type="match status" value="1"/>
</dbReference>